<keyword evidence="4 5" id="KW-0694">RNA-binding</keyword>
<proteinExistence type="predicted"/>
<comment type="subcellular location">
    <subcellularLocation>
        <location evidence="1">Cytoplasm</location>
    </subcellularLocation>
</comment>
<feature type="domain" description="RRM" evidence="6">
    <location>
        <begin position="227"/>
        <end position="300"/>
    </location>
</feature>
<dbReference type="CDD" id="cd12249">
    <property type="entry name" value="RRM1_hnRNPR_like"/>
    <property type="match status" value="1"/>
</dbReference>
<evidence type="ECO:0000259" key="6">
    <source>
        <dbReference type="PROSITE" id="PS50102"/>
    </source>
</evidence>
<dbReference type="InterPro" id="IPR012677">
    <property type="entry name" value="Nucleotide-bd_a/b_plait_sf"/>
</dbReference>
<dbReference type="Gene3D" id="3.30.70.330">
    <property type="match status" value="3"/>
</dbReference>
<dbReference type="Pfam" id="PF00076">
    <property type="entry name" value="RRM_1"/>
    <property type="match status" value="3"/>
</dbReference>
<sequence>MAHVGDRPCDDDVNARLLALAKTTGYEILQTNGQRKYGPPPHWKGPPPPKGSEVFVGKLPRDLYEDELVPVFEKIGTIYELRLMMDFSGSTRGFGFVQFKNPREAERAVKDLNNYEIRPNRYIGVVKSVDNCRLFVGGLPKNKTKQEIEDELNKYVEGITDVILYSSVADKAKSRGFAFVEFQNHRAAAMARRKLIPGRVQLWGYEIQIDWAIPENDVDEETMSKVKILYVRNLMLSTTEQTIWKAMASVTGPDCLERVKKLRDFAFVHFMDREHAQAAMEYWHKKELDGSIVEVMWAKPIQKGVQRYSKRTSRRIHPEMQYVFPAAAYHPQFMNVYNGRGTQGSPHLQSSSSWRNGRTYITVPSPVVGTRSFTTAPEVLSEYCLKNNWGEPLYSFMKMKSVQDDDVYMCRVTIPQYPGDQSQFQTPRVSVSAEAAKILAAEVTQCLLTSAGQSAFFTKEYNHTSVVPPGHAVPQPPAAPFPAGSRMPAQPEITLAYALPPSQAPGYLVHGKVGGYDAQFYDSQYQVHM</sequence>
<dbReference type="InterPro" id="IPR000504">
    <property type="entry name" value="RRM_dom"/>
</dbReference>
<dbReference type="EMBL" id="BLKM01012994">
    <property type="protein sequence ID" value="GFG38599.1"/>
    <property type="molecule type" value="Genomic_DNA"/>
</dbReference>
<evidence type="ECO:0000256" key="1">
    <source>
        <dbReference type="ARBA" id="ARBA00004496"/>
    </source>
</evidence>
<dbReference type="AlphaFoldDB" id="A0A6L2Q1H4"/>
<keyword evidence="3" id="KW-0677">Repeat</keyword>
<name>A0A6L2Q1H4_COPFO</name>
<dbReference type="CDD" id="cd12250">
    <property type="entry name" value="RRM2_hnRNPR_like"/>
    <property type="match status" value="1"/>
</dbReference>
<dbReference type="InterPro" id="IPR035979">
    <property type="entry name" value="RBD_domain_sf"/>
</dbReference>
<dbReference type="InParanoid" id="A0A6L2Q1H4"/>
<gene>
    <name evidence="7" type="ORF">Cfor_01646</name>
</gene>
<feature type="domain" description="RRM" evidence="6">
    <location>
        <begin position="52"/>
        <end position="130"/>
    </location>
</feature>
<dbReference type="Pfam" id="PF14709">
    <property type="entry name" value="DND1_DSRM"/>
    <property type="match status" value="1"/>
</dbReference>
<dbReference type="InterPro" id="IPR006535">
    <property type="entry name" value="HnRNP_R/Q_splicing_fac"/>
</dbReference>
<dbReference type="GO" id="GO:0005737">
    <property type="term" value="C:cytoplasm"/>
    <property type="evidence" value="ECO:0007669"/>
    <property type="project" value="UniProtKB-SubCell"/>
</dbReference>
<dbReference type="SUPFAM" id="SSF54928">
    <property type="entry name" value="RNA-binding domain, RBD"/>
    <property type="match status" value="3"/>
</dbReference>
<dbReference type="Gene3D" id="3.30.160.20">
    <property type="match status" value="1"/>
</dbReference>
<accession>A0A6L2Q1H4</accession>
<evidence type="ECO:0000313" key="8">
    <source>
        <dbReference type="Proteomes" id="UP000502823"/>
    </source>
</evidence>
<reference evidence="8" key="1">
    <citation type="submission" date="2020-01" db="EMBL/GenBank/DDBJ databases">
        <title>Draft genome sequence of the Termite Coptotermes fromosanus.</title>
        <authorList>
            <person name="Itakura S."/>
            <person name="Yosikawa Y."/>
            <person name="Umezawa K."/>
        </authorList>
    </citation>
    <scope>NUCLEOTIDE SEQUENCE [LARGE SCALE GENOMIC DNA]</scope>
</reference>
<dbReference type="NCBIfam" id="TIGR01648">
    <property type="entry name" value="hnRNP-R-Q"/>
    <property type="match status" value="1"/>
</dbReference>
<dbReference type="PANTHER" id="PTHR21245">
    <property type="entry name" value="HETEROGENEOUS NUCLEAR RIBONUCLEOPROTEIN"/>
    <property type="match status" value="1"/>
</dbReference>
<evidence type="ECO:0000256" key="3">
    <source>
        <dbReference type="ARBA" id="ARBA00022737"/>
    </source>
</evidence>
<dbReference type="FunFam" id="3.30.70.330:FF:000026">
    <property type="entry name" value="APOBEC1 complementation factor isoform X1"/>
    <property type="match status" value="1"/>
</dbReference>
<dbReference type="SMART" id="SM00360">
    <property type="entry name" value="RRM"/>
    <property type="match status" value="3"/>
</dbReference>
<evidence type="ECO:0000313" key="7">
    <source>
        <dbReference type="EMBL" id="GFG38599.1"/>
    </source>
</evidence>
<feature type="domain" description="RRM" evidence="6">
    <location>
        <begin position="132"/>
        <end position="214"/>
    </location>
</feature>
<evidence type="ECO:0000256" key="2">
    <source>
        <dbReference type="ARBA" id="ARBA00022490"/>
    </source>
</evidence>
<dbReference type="Proteomes" id="UP000502823">
    <property type="component" value="Unassembled WGS sequence"/>
</dbReference>
<protein>
    <recommendedName>
        <fullName evidence="6">RRM domain-containing protein</fullName>
    </recommendedName>
</protein>
<dbReference type="SUPFAM" id="SSF54768">
    <property type="entry name" value="dsRNA-binding domain-like"/>
    <property type="match status" value="1"/>
</dbReference>
<dbReference type="FunFam" id="3.30.70.330:FF:000022">
    <property type="entry name" value="APOBEC1 complementation factor isoform X1"/>
    <property type="match status" value="1"/>
</dbReference>
<dbReference type="GO" id="GO:0003723">
    <property type="term" value="F:RNA binding"/>
    <property type="evidence" value="ECO:0007669"/>
    <property type="project" value="UniProtKB-UniRule"/>
</dbReference>
<dbReference type="OrthoDB" id="3800936at2759"/>
<keyword evidence="2" id="KW-0963">Cytoplasm</keyword>
<keyword evidence="8" id="KW-1185">Reference proteome</keyword>
<dbReference type="PROSITE" id="PS50102">
    <property type="entry name" value="RRM"/>
    <property type="match status" value="3"/>
</dbReference>
<evidence type="ECO:0000256" key="4">
    <source>
        <dbReference type="ARBA" id="ARBA00022884"/>
    </source>
</evidence>
<evidence type="ECO:0000256" key="5">
    <source>
        <dbReference type="PROSITE-ProRule" id="PRU00176"/>
    </source>
</evidence>
<comment type="caution">
    <text evidence="7">The sequence shown here is derived from an EMBL/GenBank/DDBJ whole genome shotgun (WGS) entry which is preliminary data.</text>
</comment>
<organism evidence="7 8">
    <name type="scientific">Coptotermes formosanus</name>
    <name type="common">Formosan subterranean termite</name>
    <dbReference type="NCBI Taxonomy" id="36987"/>
    <lineage>
        <taxon>Eukaryota</taxon>
        <taxon>Metazoa</taxon>
        <taxon>Ecdysozoa</taxon>
        <taxon>Arthropoda</taxon>
        <taxon>Hexapoda</taxon>
        <taxon>Insecta</taxon>
        <taxon>Pterygota</taxon>
        <taxon>Neoptera</taxon>
        <taxon>Polyneoptera</taxon>
        <taxon>Dictyoptera</taxon>
        <taxon>Blattodea</taxon>
        <taxon>Blattoidea</taxon>
        <taxon>Termitoidae</taxon>
        <taxon>Rhinotermitidae</taxon>
        <taxon>Coptotermes</taxon>
    </lineage>
</organism>